<dbReference type="RefSeq" id="XP_028480257.1">
    <property type="nucleotide sequence ID" value="XM_028616400.1"/>
</dbReference>
<organism evidence="1 2">
    <name type="scientific">Apiotrichum porosum</name>
    <dbReference type="NCBI Taxonomy" id="105984"/>
    <lineage>
        <taxon>Eukaryota</taxon>
        <taxon>Fungi</taxon>
        <taxon>Dikarya</taxon>
        <taxon>Basidiomycota</taxon>
        <taxon>Agaricomycotina</taxon>
        <taxon>Tremellomycetes</taxon>
        <taxon>Trichosporonales</taxon>
        <taxon>Trichosporonaceae</taxon>
        <taxon>Apiotrichum</taxon>
    </lineage>
</organism>
<protein>
    <submittedName>
        <fullName evidence="1">Uncharacterized protein</fullName>
    </submittedName>
</protein>
<evidence type="ECO:0000313" key="2">
    <source>
        <dbReference type="Proteomes" id="UP000279236"/>
    </source>
</evidence>
<accession>A0A427YA65</accession>
<dbReference type="AlphaFoldDB" id="A0A427YA65"/>
<dbReference type="Proteomes" id="UP000279236">
    <property type="component" value="Unassembled WGS sequence"/>
</dbReference>
<comment type="caution">
    <text evidence="1">The sequence shown here is derived from an EMBL/GenBank/DDBJ whole genome shotgun (WGS) entry which is preliminary data.</text>
</comment>
<keyword evidence="2" id="KW-1185">Reference proteome</keyword>
<dbReference type="GeneID" id="39585117"/>
<reference evidence="1 2" key="1">
    <citation type="submission" date="2018-11" db="EMBL/GenBank/DDBJ databases">
        <title>Genome sequence of Apiotrichum porosum DSM 27194.</title>
        <authorList>
            <person name="Aliyu H."/>
            <person name="Gorte O."/>
            <person name="Ochsenreither K."/>
        </authorList>
    </citation>
    <scope>NUCLEOTIDE SEQUENCE [LARGE SCALE GENOMIC DNA]</scope>
    <source>
        <strain evidence="1 2">DSM 27194</strain>
    </source>
</reference>
<dbReference type="EMBL" id="RSCE01000001">
    <property type="protein sequence ID" value="RSH88049.1"/>
    <property type="molecule type" value="Genomic_DNA"/>
</dbReference>
<gene>
    <name evidence="1" type="ORF">EHS24_000574</name>
</gene>
<sequence length="485" mass="53058">MGRAADTIGEEATAFWEQLSASPTNLSYLDSVPKSQKVQIAAQVEATLRAGDPNAAFKIFLSLTGKTQAILLGGGDRCPKLPASTVPVIESLPVFKITKDVWCQSLSPTTPGYIAHLASQTPWFTPTEASSASSAKVEERLGLVADMFIKHTAGNIITSRELLLNLWDDEYGSRDFDIHPTIPLGVLFDTSPINGGLGASGYLSQTWEQLQEFTKVRMTAAGLTPPRRVSLFHLTTRVNELYFHDQGIVQLEEVDSVEAQEIKEYASDKLPDGIPRLPPWFTPSSALWYLNAPGLDSSLRSWYDNEDVHSRVFNDRRYQWHYCDPAIILDRRRELYGVVAGTPRAAALVKTGDITGCCQYGCPLSSTAIVGTGLTTGQWSIDFLDVDSHTSVSCPRHSPISEFLTAADGLSLTKSMARALIKTAGRVLFNAIRGGFCQVEDSFSQGVFGVTNFEDPTGQHLAICVNCHSLGVPQLTKTQQLPSRW</sequence>
<evidence type="ECO:0000313" key="1">
    <source>
        <dbReference type="EMBL" id="RSH88049.1"/>
    </source>
</evidence>
<proteinExistence type="predicted"/>
<name>A0A427YA65_9TREE</name>